<dbReference type="EMBL" id="FNFF01000011">
    <property type="protein sequence ID" value="SDK74291.1"/>
    <property type="molecule type" value="Genomic_DNA"/>
</dbReference>
<organism evidence="3 4">
    <name type="scientific">Streptomyces indicus</name>
    <dbReference type="NCBI Taxonomy" id="417292"/>
    <lineage>
        <taxon>Bacteria</taxon>
        <taxon>Bacillati</taxon>
        <taxon>Actinomycetota</taxon>
        <taxon>Actinomycetes</taxon>
        <taxon>Kitasatosporales</taxon>
        <taxon>Streptomycetaceae</taxon>
        <taxon>Streptomyces</taxon>
    </lineage>
</organism>
<evidence type="ECO:0000256" key="1">
    <source>
        <dbReference type="SAM" id="MobiDB-lite"/>
    </source>
</evidence>
<keyword evidence="2" id="KW-0812">Transmembrane</keyword>
<proteinExistence type="predicted"/>
<name>A0A1G9EE03_9ACTN</name>
<feature type="transmembrane region" description="Helical" evidence="2">
    <location>
        <begin position="20"/>
        <end position="40"/>
    </location>
</feature>
<keyword evidence="2" id="KW-0472">Membrane</keyword>
<dbReference type="Proteomes" id="UP000199155">
    <property type="component" value="Unassembled WGS sequence"/>
</dbReference>
<evidence type="ECO:0000256" key="2">
    <source>
        <dbReference type="SAM" id="Phobius"/>
    </source>
</evidence>
<protein>
    <submittedName>
        <fullName evidence="3">Uncharacterized protein</fullName>
    </submittedName>
</protein>
<evidence type="ECO:0000313" key="4">
    <source>
        <dbReference type="Proteomes" id="UP000199155"/>
    </source>
</evidence>
<keyword evidence="4" id="KW-1185">Reference proteome</keyword>
<keyword evidence="2" id="KW-1133">Transmembrane helix</keyword>
<gene>
    <name evidence="3" type="ORF">SAMN05421806_111103</name>
</gene>
<dbReference type="STRING" id="417292.SAMN05421806_111103"/>
<feature type="region of interest" description="Disordered" evidence="1">
    <location>
        <begin position="70"/>
        <end position="94"/>
    </location>
</feature>
<accession>A0A1G9EE03</accession>
<feature type="transmembrane region" description="Helical" evidence="2">
    <location>
        <begin position="46"/>
        <end position="68"/>
    </location>
</feature>
<dbReference type="AlphaFoldDB" id="A0A1G9EE03"/>
<sequence>MQRSDEARSWLHPFQPGRLIVGLTMGGVALAYGGDAAGWWDTAWFAAIPIVVLGLFLASVAGIITYGVRRRRGARGTAPADDRTTVGPGAPTGL</sequence>
<dbReference type="RefSeq" id="WP_342742772.1">
    <property type="nucleotide sequence ID" value="NZ_FNFF01000011.1"/>
</dbReference>
<evidence type="ECO:0000313" key="3">
    <source>
        <dbReference type="EMBL" id="SDK74291.1"/>
    </source>
</evidence>
<reference evidence="3 4" key="1">
    <citation type="submission" date="2016-10" db="EMBL/GenBank/DDBJ databases">
        <authorList>
            <person name="de Groot N.N."/>
        </authorList>
    </citation>
    <scope>NUCLEOTIDE SEQUENCE [LARGE SCALE GENOMIC DNA]</scope>
    <source>
        <strain evidence="3 4">CGMCC 4.5727</strain>
    </source>
</reference>